<sequence length="54" mass="6270">MLMELLTSFVLMYKLSFCYLENLVEVGVCLGRNLTCKFFFYSDICNGNLPMMNV</sequence>
<evidence type="ECO:0000256" key="1">
    <source>
        <dbReference type="SAM" id="SignalP"/>
    </source>
</evidence>
<name>A0A5D2HKP5_GOSDA</name>
<dbReference type="AlphaFoldDB" id="A0A5D2HKP5"/>
<organism evidence="2 3">
    <name type="scientific">Gossypium darwinii</name>
    <name type="common">Darwin's cotton</name>
    <name type="synonym">Gossypium barbadense var. darwinii</name>
    <dbReference type="NCBI Taxonomy" id="34276"/>
    <lineage>
        <taxon>Eukaryota</taxon>
        <taxon>Viridiplantae</taxon>
        <taxon>Streptophyta</taxon>
        <taxon>Embryophyta</taxon>
        <taxon>Tracheophyta</taxon>
        <taxon>Spermatophyta</taxon>
        <taxon>Magnoliopsida</taxon>
        <taxon>eudicotyledons</taxon>
        <taxon>Gunneridae</taxon>
        <taxon>Pentapetalae</taxon>
        <taxon>rosids</taxon>
        <taxon>malvids</taxon>
        <taxon>Malvales</taxon>
        <taxon>Malvaceae</taxon>
        <taxon>Malvoideae</taxon>
        <taxon>Gossypium</taxon>
    </lineage>
</organism>
<protein>
    <submittedName>
        <fullName evidence="2">Uncharacterized protein</fullName>
    </submittedName>
</protein>
<dbReference type="Proteomes" id="UP000323506">
    <property type="component" value="Chromosome A01"/>
</dbReference>
<feature type="chain" id="PRO_5022674308" evidence="1">
    <location>
        <begin position="19"/>
        <end position="54"/>
    </location>
</feature>
<evidence type="ECO:0000313" key="3">
    <source>
        <dbReference type="Proteomes" id="UP000323506"/>
    </source>
</evidence>
<gene>
    <name evidence="2" type="ORF">ES288_A01G052500v1</name>
</gene>
<evidence type="ECO:0000313" key="2">
    <source>
        <dbReference type="EMBL" id="TYH29926.1"/>
    </source>
</evidence>
<feature type="signal peptide" evidence="1">
    <location>
        <begin position="1"/>
        <end position="18"/>
    </location>
</feature>
<proteinExistence type="predicted"/>
<dbReference type="EMBL" id="CM017688">
    <property type="protein sequence ID" value="TYH29926.1"/>
    <property type="molecule type" value="Genomic_DNA"/>
</dbReference>
<reference evidence="2 3" key="1">
    <citation type="submission" date="2019-06" db="EMBL/GenBank/DDBJ databases">
        <title>WGS assembly of Gossypium darwinii.</title>
        <authorList>
            <person name="Chen Z.J."/>
            <person name="Sreedasyam A."/>
            <person name="Ando A."/>
            <person name="Song Q."/>
            <person name="De L."/>
            <person name="Hulse-Kemp A."/>
            <person name="Ding M."/>
            <person name="Ye W."/>
            <person name="Kirkbride R."/>
            <person name="Jenkins J."/>
            <person name="Plott C."/>
            <person name="Lovell J."/>
            <person name="Lin Y.-M."/>
            <person name="Vaughn R."/>
            <person name="Liu B."/>
            <person name="Li W."/>
            <person name="Simpson S."/>
            <person name="Scheffler B."/>
            <person name="Saski C."/>
            <person name="Grover C."/>
            <person name="Hu G."/>
            <person name="Conover J."/>
            <person name="Carlson J."/>
            <person name="Shu S."/>
            <person name="Boston L."/>
            <person name="Williams M."/>
            <person name="Peterson D."/>
            <person name="Mcgee K."/>
            <person name="Jones D."/>
            <person name="Wendel J."/>
            <person name="Stelly D."/>
            <person name="Grimwood J."/>
            <person name="Schmutz J."/>
        </authorList>
    </citation>
    <scope>NUCLEOTIDE SEQUENCE [LARGE SCALE GENOMIC DNA]</scope>
    <source>
        <strain evidence="2">1808015.09</strain>
    </source>
</reference>
<keyword evidence="3" id="KW-1185">Reference proteome</keyword>
<accession>A0A5D2HKP5</accession>
<keyword evidence="1" id="KW-0732">Signal</keyword>